<reference evidence="1 2" key="1">
    <citation type="submission" date="2011-08" db="EMBL/GenBank/DDBJ databases">
        <title>The Genome Sequence of Clostridium orbiscindens 1_3_50AFAA.</title>
        <authorList>
            <consortium name="The Broad Institute Genome Sequencing Platform"/>
            <person name="Earl A."/>
            <person name="Ward D."/>
            <person name="Feldgarden M."/>
            <person name="Gevers D."/>
            <person name="Daigneault M."/>
            <person name="Strauss J."/>
            <person name="Allen-Vercoe E."/>
            <person name="Young S.K."/>
            <person name="Zeng Q."/>
            <person name="Gargeya S."/>
            <person name="Fitzgerald M."/>
            <person name="Haas B."/>
            <person name="Abouelleil A."/>
            <person name="Alvarado L."/>
            <person name="Arachchi H.M."/>
            <person name="Berlin A."/>
            <person name="Brown A."/>
            <person name="Chapman S.B."/>
            <person name="Chen Z."/>
            <person name="Dunbar C."/>
            <person name="Freedman E."/>
            <person name="Gearin G."/>
            <person name="Gellesch M."/>
            <person name="Goldberg J."/>
            <person name="Griggs A."/>
            <person name="Gujja S."/>
            <person name="Heiman D."/>
            <person name="Howarth C."/>
            <person name="Larson L."/>
            <person name="Lui A."/>
            <person name="MacDonald P.J.P."/>
            <person name="Montmayeur A."/>
            <person name="Murphy C."/>
            <person name="Neiman D."/>
            <person name="Pearson M."/>
            <person name="Priest M."/>
            <person name="Roberts A."/>
            <person name="Saif S."/>
            <person name="Shea T."/>
            <person name="Shenoy N."/>
            <person name="Sisk P."/>
            <person name="Stolte C."/>
            <person name="Sykes S."/>
            <person name="Wortman J."/>
            <person name="Nusbaum C."/>
            <person name="Birren B."/>
        </authorList>
    </citation>
    <scope>NUCLEOTIDE SEQUENCE [LARGE SCALE GENOMIC DNA]</scope>
    <source>
        <strain evidence="1 2">1_3_50AFAA</strain>
    </source>
</reference>
<organism evidence="1 2">
    <name type="scientific">Flavonifractor plautii 1_3_50AFAA</name>
    <dbReference type="NCBI Taxonomy" id="742738"/>
    <lineage>
        <taxon>Bacteria</taxon>
        <taxon>Bacillati</taxon>
        <taxon>Bacillota</taxon>
        <taxon>Clostridia</taxon>
        <taxon>Eubacteriales</taxon>
        <taxon>Oscillospiraceae</taxon>
        <taxon>Flavonifractor</taxon>
    </lineage>
</organism>
<dbReference type="EMBL" id="ADLO01000138">
    <property type="protein sequence ID" value="KGF51776.1"/>
    <property type="molecule type" value="Genomic_DNA"/>
</dbReference>
<dbReference type="PATRIC" id="fig|742738.3.peg.4336"/>
<dbReference type="RefSeq" id="WP_021632418.1">
    <property type="nucleotide sequence ID" value="NZ_KN174172.1"/>
</dbReference>
<proteinExistence type="predicted"/>
<keyword evidence="2" id="KW-1185">Reference proteome</keyword>
<dbReference type="Proteomes" id="UP000029585">
    <property type="component" value="Unassembled WGS sequence"/>
</dbReference>
<accession>A0A096AYK9</accession>
<dbReference type="eggNOG" id="ENOG5032W8E">
    <property type="taxonomic scope" value="Bacteria"/>
</dbReference>
<dbReference type="HOGENOM" id="CLU_2555009_0_0_9"/>
<name>A0A096AYK9_FLAPL</name>
<dbReference type="AlphaFoldDB" id="A0A096AYK9"/>
<gene>
    <name evidence="1" type="ORF">HMPREF9460_04228</name>
</gene>
<evidence type="ECO:0000313" key="2">
    <source>
        <dbReference type="Proteomes" id="UP000029585"/>
    </source>
</evidence>
<evidence type="ECO:0000313" key="1">
    <source>
        <dbReference type="EMBL" id="KGF51776.1"/>
    </source>
</evidence>
<protein>
    <submittedName>
        <fullName evidence="1">Uncharacterized protein</fullName>
    </submittedName>
</protein>
<sequence>MKIRIDDTIYEGTGAEILEQLRLAAFDPTEFPDTESYLWQLRSNFIRMTDRDCVLPEHGLEEQARVLFGELAKIGALEVLENG</sequence>
<comment type="caution">
    <text evidence="1">The sequence shown here is derived from an EMBL/GenBank/DDBJ whole genome shotgun (WGS) entry which is preliminary data.</text>
</comment>